<dbReference type="AlphaFoldDB" id="A0AAX4K799"/>
<dbReference type="EMBL" id="CP144089">
    <property type="protein sequence ID" value="WWD02237.1"/>
    <property type="molecule type" value="Genomic_DNA"/>
</dbReference>
<gene>
    <name evidence="1" type="ORF">V865_000275</name>
</gene>
<organism evidence="1 2">
    <name type="scientific">Kwoniella europaea PYCC6329</name>
    <dbReference type="NCBI Taxonomy" id="1423913"/>
    <lineage>
        <taxon>Eukaryota</taxon>
        <taxon>Fungi</taxon>
        <taxon>Dikarya</taxon>
        <taxon>Basidiomycota</taxon>
        <taxon>Agaricomycotina</taxon>
        <taxon>Tremellomycetes</taxon>
        <taxon>Tremellales</taxon>
        <taxon>Cryptococcaceae</taxon>
        <taxon>Kwoniella</taxon>
    </lineage>
</organism>
<proteinExistence type="predicted"/>
<dbReference type="KEGG" id="ker:91099079"/>
<evidence type="ECO:0008006" key="3">
    <source>
        <dbReference type="Google" id="ProtNLM"/>
    </source>
</evidence>
<reference evidence="1 2" key="1">
    <citation type="submission" date="2024-01" db="EMBL/GenBank/DDBJ databases">
        <title>Comparative genomics of Cryptococcus and Kwoniella reveals pathogenesis evolution and contrasting modes of karyotype evolution via chromosome fusion or intercentromeric recombination.</title>
        <authorList>
            <person name="Coelho M.A."/>
            <person name="David-Palma M."/>
            <person name="Shea T."/>
            <person name="Bowers K."/>
            <person name="McGinley-Smith S."/>
            <person name="Mohammad A.W."/>
            <person name="Gnirke A."/>
            <person name="Yurkov A.M."/>
            <person name="Nowrousian M."/>
            <person name="Sun S."/>
            <person name="Cuomo C.A."/>
            <person name="Heitman J."/>
        </authorList>
    </citation>
    <scope>NUCLEOTIDE SEQUENCE [LARGE SCALE GENOMIC DNA]</scope>
    <source>
        <strain evidence="1 2">PYCC6329</strain>
    </source>
</reference>
<evidence type="ECO:0000313" key="2">
    <source>
        <dbReference type="Proteomes" id="UP001358614"/>
    </source>
</evidence>
<dbReference type="RefSeq" id="XP_066080204.1">
    <property type="nucleotide sequence ID" value="XM_066224107.1"/>
</dbReference>
<dbReference type="GeneID" id="91099079"/>
<dbReference type="Proteomes" id="UP001358614">
    <property type="component" value="Chromosome 1"/>
</dbReference>
<accession>A0AAX4K799</accession>
<evidence type="ECO:0000313" key="1">
    <source>
        <dbReference type="EMBL" id="WWD02237.1"/>
    </source>
</evidence>
<keyword evidence="2" id="KW-1185">Reference proteome</keyword>
<protein>
    <recommendedName>
        <fullName evidence="3">Protein kinase domain-containing protein</fullName>
    </recommendedName>
</protein>
<sequence>MGAQVLTSRHPNARTHLRIPVGTSHPVDQVSSLSLKIPCFPLQHNGKVYSALEAGEEGEIENTAKRLMEDLARSIRSLPTSEGLSEDTIQRVAGSDLSTIAKSVEEDPALLETVRAALNRILEERKVSRRIGQGLLSDIALFPTPEADLAESLTLRLTWNNGANHFFLRDTVKPDNVLLDTSRYLV</sequence>
<name>A0AAX4K799_9TREE</name>